<dbReference type="InterPro" id="IPR007003">
    <property type="entry name" value="DUF655"/>
</dbReference>
<gene>
    <name evidence="1" type="ordered locus">DKAM_1406</name>
</gene>
<dbReference type="eggNOG" id="arCOG04130">
    <property type="taxonomic scope" value="Archaea"/>
</dbReference>
<keyword evidence="1" id="KW-0238">DNA-binding</keyword>
<accession>B8D6K1</accession>
<proteinExistence type="predicted"/>
<dbReference type="AlphaFoldDB" id="B8D6K1"/>
<dbReference type="InterPro" id="IPR012340">
    <property type="entry name" value="NA-bd_OB-fold"/>
</dbReference>
<name>B8D6K1_DESA1</name>
<dbReference type="STRING" id="490899.DKAM_1406"/>
<dbReference type="HOGENOM" id="CLU_076814_1_0_2"/>
<dbReference type="Proteomes" id="UP000006903">
    <property type="component" value="Chromosome"/>
</dbReference>
<dbReference type="PANTHER" id="PTHR40734:SF1">
    <property type="entry name" value="DNA-BINDING PROTEIN"/>
    <property type="match status" value="1"/>
</dbReference>
<dbReference type="Gene3D" id="2.40.50.140">
    <property type="entry name" value="Nucleic acid-binding proteins"/>
    <property type="match status" value="1"/>
</dbReference>
<dbReference type="Pfam" id="PF04919">
    <property type="entry name" value="DUF655"/>
    <property type="match status" value="1"/>
</dbReference>
<evidence type="ECO:0000313" key="2">
    <source>
        <dbReference type="Proteomes" id="UP000006903"/>
    </source>
</evidence>
<dbReference type="RefSeq" id="WP_012609073.1">
    <property type="nucleotide sequence ID" value="NC_011766.1"/>
</dbReference>
<organism evidence="1 2">
    <name type="scientific">Desulfurococcus amylolyticus (strain DSM 18924 / JCM 16383 / VKM B-2413 / 1221n)</name>
    <name type="common">Desulfurococcus kamchatkensis</name>
    <dbReference type="NCBI Taxonomy" id="490899"/>
    <lineage>
        <taxon>Archaea</taxon>
        <taxon>Thermoproteota</taxon>
        <taxon>Thermoprotei</taxon>
        <taxon>Desulfurococcales</taxon>
        <taxon>Desulfurococcaceae</taxon>
        <taxon>Desulfurococcus</taxon>
    </lineage>
</organism>
<dbReference type="Gene3D" id="1.10.150.280">
    <property type="entry name" value="AF1531-like domain"/>
    <property type="match status" value="1"/>
</dbReference>
<evidence type="ECO:0000313" key="1">
    <source>
        <dbReference type="EMBL" id="ACL11732.1"/>
    </source>
</evidence>
<dbReference type="EMBL" id="CP001140">
    <property type="protein sequence ID" value="ACL11732.1"/>
    <property type="molecule type" value="Genomic_DNA"/>
</dbReference>
<protein>
    <submittedName>
        <fullName evidence="1">DNA-binding protein</fullName>
    </submittedName>
</protein>
<reference evidence="1 2" key="1">
    <citation type="journal article" date="2009" name="J. Bacteriol.">
        <title>Complete genome sequence of the anaerobic, protein-degrading hyperthermophilic crenarchaeon Desulfurococcus kamchatkensis.</title>
        <authorList>
            <person name="Ravin N.V."/>
            <person name="Mardanov A.V."/>
            <person name="Beletsky A.V."/>
            <person name="Kublanov I.V."/>
            <person name="Kolganova T.V."/>
            <person name="Lebedinsky A.V."/>
            <person name="Chernyh N.A."/>
            <person name="Bonch-Osmolovskaya E.A."/>
            <person name="Skryabin K.G."/>
        </authorList>
    </citation>
    <scope>NUCLEOTIDE SEQUENCE [LARGE SCALE GENOMIC DNA]</scope>
    <source>
        <strain evidence="2">DSM 18924 / JCM 16383 / VKM B-2413 / 1221n</strain>
    </source>
</reference>
<sequence length="216" mass="25507">MSHRDHNFRYKRHGERRWDERHEPALYVLDYLELGNPSDPHYEHRNQPFIQGIGVKYFSLLEATPLPAVKIEILEKIDLGYPSKVKRIIHIVYSELTSVAKTNLPEALKNIVLENEKIFVEFFNIAEPVNIRLHALELLPEIGKKTMNQILEERSKKRFESFEDIKKRTRIDPVKALVNRVIKELIGGEKYYLFIKSPEPNTLYLGYLEKLYGELY</sequence>
<dbReference type="GO" id="GO:0003677">
    <property type="term" value="F:DNA binding"/>
    <property type="evidence" value="ECO:0007669"/>
    <property type="project" value="UniProtKB-KW"/>
</dbReference>
<dbReference type="PANTHER" id="PTHR40734">
    <property type="entry name" value="TRNA-SPECIFIC ADENOSINE DEAMINASE-RELATED"/>
    <property type="match status" value="1"/>
</dbReference>
<dbReference type="SUPFAM" id="SSF160975">
    <property type="entry name" value="AF1531-like"/>
    <property type="match status" value="1"/>
</dbReference>
<dbReference type="GeneID" id="7171442"/>
<dbReference type="KEGG" id="dka:DKAM_1406"/>